<organism evidence="2 3">
    <name type="scientific">Candidatus Kerfeldbacteria bacterium CG_4_10_14_0_8_um_filter_42_10</name>
    <dbReference type="NCBI Taxonomy" id="2014248"/>
    <lineage>
        <taxon>Bacteria</taxon>
        <taxon>Candidatus Kerfeldiibacteriota</taxon>
    </lineage>
</organism>
<evidence type="ECO:0008006" key="4">
    <source>
        <dbReference type="Google" id="ProtNLM"/>
    </source>
</evidence>
<feature type="coiled-coil region" evidence="1">
    <location>
        <begin position="1"/>
        <end position="28"/>
    </location>
</feature>
<dbReference type="EMBL" id="PFMD01000052">
    <property type="protein sequence ID" value="PIY96282.1"/>
    <property type="molecule type" value="Genomic_DNA"/>
</dbReference>
<evidence type="ECO:0000313" key="2">
    <source>
        <dbReference type="EMBL" id="PIY96282.1"/>
    </source>
</evidence>
<proteinExistence type="predicted"/>
<gene>
    <name evidence="2" type="ORF">COY66_04570</name>
</gene>
<dbReference type="InterPro" id="IPR009078">
    <property type="entry name" value="Ferritin-like_SF"/>
</dbReference>
<reference evidence="2 3" key="1">
    <citation type="submission" date="2017-09" db="EMBL/GenBank/DDBJ databases">
        <title>Depth-based differentiation of microbial function through sediment-hosted aquifers and enrichment of novel symbionts in the deep terrestrial subsurface.</title>
        <authorList>
            <person name="Probst A.J."/>
            <person name="Ladd B."/>
            <person name="Jarett J.K."/>
            <person name="Geller-Mcgrath D.E."/>
            <person name="Sieber C.M."/>
            <person name="Emerson J.B."/>
            <person name="Anantharaman K."/>
            <person name="Thomas B.C."/>
            <person name="Malmstrom R."/>
            <person name="Stieglmeier M."/>
            <person name="Klingl A."/>
            <person name="Woyke T."/>
            <person name="Ryan C.M."/>
            <person name="Banfield J.F."/>
        </authorList>
    </citation>
    <scope>NUCLEOTIDE SEQUENCE [LARGE SCALE GENOMIC DNA]</scope>
    <source>
        <strain evidence="2">CG_4_10_14_0_8_um_filter_42_10</strain>
    </source>
</reference>
<evidence type="ECO:0000313" key="3">
    <source>
        <dbReference type="Proteomes" id="UP000230779"/>
    </source>
</evidence>
<dbReference type="SUPFAM" id="SSF47240">
    <property type="entry name" value="Ferritin-like"/>
    <property type="match status" value="1"/>
</dbReference>
<dbReference type="AlphaFoldDB" id="A0A2M7RI96"/>
<dbReference type="Proteomes" id="UP000230779">
    <property type="component" value="Unassembled WGS sequence"/>
</dbReference>
<keyword evidence="1" id="KW-0175">Coiled coil</keyword>
<dbReference type="Gene3D" id="1.20.5.420">
    <property type="entry name" value="Immunoglobulin FC, subunit C"/>
    <property type="match status" value="1"/>
</dbReference>
<evidence type="ECO:0000256" key="1">
    <source>
        <dbReference type="SAM" id="Coils"/>
    </source>
</evidence>
<accession>A0A2M7RI96</accession>
<protein>
    <recommendedName>
        <fullName evidence="4">Rubrerythrin</fullName>
    </recommendedName>
</protein>
<name>A0A2M7RI96_9BACT</name>
<comment type="caution">
    <text evidence="2">The sequence shown here is derived from an EMBL/GenBank/DDBJ whole genome shotgun (WGS) entry which is preliminary data.</text>
</comment>
<sequence>MTEKVEKLIREIEELKLLEEEAAKLYRSIIPSISDLGDKKILEDIAQDEVRHARMAQAVVDILKS</sequence>